<feature type="domain" description="BTB" evidence="1">
    <location>
        <begin position="423"/>
        <end position="490"/>
    </location>
</feature>
<dbReference type="PANTHER" id="PTHR24413">
    <property type="entry name" value="SPECKLE-TYPE POZ PROTEIN"/>
    <property type="match status" value="1"/>
</dbReference>
<dbReference type="AlphaFoldDB" id="A0A8T0EPS6"/>
<accession>A0A8T0EPS6</accession>
<dbReference type="Pfam" id="PF22486">
    <property type="entry name" value="MATH_2"/>
    <property type="match status" value="1"/>
</dbReference>
<evidence type="ECO:0000313" key="3">
    <source>
        <dbReference type="EMBL" id="KAF8777737.1"/>
    </source>
</evidence>
<dbReference type="EMBL" id="JABXBU010002072">
    <property type="protein sequence ID" value="KAF8777737.1"/>
    <property type="molecule type" value="Genomic_DNA"/>
</dbReference>
<dbReference type="SUPFAM" id="SSF49599">
    <property type="entry name" value="TRAF domain-like"/>
    <property type="match status" value="1"/>
</dbReference>
<evidence type="ECO:0000313" key="4">
    <source>
        <dbReference type="Proteomes" id="UP000807504"/>
    </source>
</evidence>
<proteinExistence type="predicted"/>
<sequence length="590" mass="68719">MKEFIFTWRIENISYSSCKTGKQIVSPVFCASAIKNSVWTLRLYPRGIDNSDYLSLFLSRENDSVPEDLAVNFELSCVSSDGSLLHSCLIPETFKTFAKSGDTGFGELCFMSRHDIFGRRKSLYLPKDTLTLRCRIWKNEEGVDEFGEILGCTRLKVERICLVEAIKLEKSVLKTFPIHSKFQNKVLMSIHVLFYEHSVDIETNLLNVEHMKVTTLKLFLVDNRKERKLCEQISCWCIPSGSLTDGPSISKDLWNMYVGQILCDVKLKTQRTVFHAHKIVLCGRSPVFLAMLTDMEWDSVIQLYYAADKYQVKQLKFLCCSYFLRNVDVKNVCDLLILADRHHDCDLKRKVDDFIWKNDELVFRSSTWKKFAFEQQQLAMKTMLSKYEEKENQNPSETYDDRISRYSEISDDLRYLYQGRIVSDIVIKTPCTLFPAHKSVLCASSCVFKEMLTNDLRDESINLFEITNLEDDIVSRMLFFLYTDSLENIRWDNAMKLYHAAHVYQIQRLIFKCSCFLLEKLTITNASDLLLLSHEHGDVTLKSVVEEYICLHDEEIFGSKEWIKFSRTNLLLANEIMCANYIKADIFYCH</sequence>
<comment type="caution">
    <text evidence="3">The sequence shown here is derived from an EMBL/GenBank/DDBJ whole genome shotgun (WGS) entry which is preliminary data.</text>
</comment>
<organism evidence="3 4">
    <name type="scientific">Argiope bruennichi</name>
    <name type="common">Wasp spider</name>
    <name type="synonym">Aranea bruennichi</name>
    <dbReference type="NCBI Taxonomy" id="94029"/>
    <lineage>
        <taxon>Eukaryota</taxon>
        <taxon>Metazoa</taxon>
        <taxon>Ecdysozoa</taxon>
        <taxon>Arthropoda</taxon>
        <taxon>Chelicerata</taxon>
        <taxon>Arachnida</taxon>
        <taxon>Araneae</taxon>
        <taxon>Araneomorphae</taxon>
        <taxon>Entelegynae</taxon>
        <taxon>Araneoidea</taxon>
        <taxon>Araneidae</taxon>
        <taxon>Argiope</taxon>
    </lineage>
</organism>
<dbReference type="Pfam" id="PF00651">
    <property type="entry name" value="BTB"/>
    <property type="match status" value="2"/>
</dbReference>
<dbReference type="Gene3D" id="3.30.710.10">
    <property type="entry name" value="Potassium Channel Kv1.1, Chain A"/>
    <property type="match status" value="3"/>
</dbReference>
<dbReference type="CDD" id="cd18186">
    <property type="entry name" value="BTB_POZ_ZBTB_KLHL-like"/>
    <property type="match status" value="1"/>
</dbReference>
<name>A0A8T0EPS6_ARGBR</name>
<dbReference type="Gene3D" id="2.60.210.10">
    <property type="entry name" value="Apoptosis, Tumor Necrosis Factor Receptor Associated Protein 2, Chain A"/>
    <property type="match status" value="1"/>
</dbReference>
<protein>
    <submittedName>
        <fullName evidence="3">Kelch-like ECH-associated protein 1 like protein</fullName>
    </submittedName>
</protein>
<gene>
    <name evidence="3" type="ORF">HNY73_014552</name>
</gene>
<dbReference type="GO" id="GO:0030163">
    <property type="term" value="P:protein catabolic process"/>
    <property type="evidence" value="ECO:0007669"/>
    <property type="project" value="UniProtKB-ARBA"/>
</dbReference>
<reference evidence="3" key="2">
    <citation type="submission" date="2020-06" db="EMBL/GenBank/DDBJ databases">
        <authorList>
            <person name="Sheffer M."/>
        </authorList>
    </citation>
    <scope>NUCLEOTIDE SEQUENCE</scope>
</reference>
<evidence type="ECO:0000259" key="1">
    <source>
        <dbReference type="PROSITE" id="PS50097"/>
    </source>
</evidence>
<evidence type="ECO:0000259" key="2">
    <source>
        <dbReference type="PROSITE" id="PS50144"/>
    </source>
</evidence>
<dbReference type="InterPro" id="IPR002083">
    <property type="entry name" value="MATH/TRAF_dom"/>
</dbReference>
<dbReference type="InterPro" id="IPR008974">
    <property type="entry name" value="TRAF-like"/>
</dbReference>
<dbReference type="Gene3D" id="1.25.40.420">
    <property type="match status" value="1"/>
</dbReference>
<dbReference type="InterPro" id="IPR011333">
    <property type="entry name" value="SKP1/BTB/POZ_sf"/>
</dbReference>
<dbReference type="InterPro" id="IPR000210">
    <property type="entry name" value="BTB/POZ_dom"/>
</dbReference>
<dbReference type="Proteomes" id="UP000807504">
    <property type="component" value="Unassembled WGS sequence"/>
</dbReference>
<reference evidence="3" key="1">
    <citation type="journal article" date="2020" name="bioRxiv">
        <title>Chromosome-level reference genome of the European wasp spider Argiope bruennichi: a resource for studies on range expansion and evolutionary adaptation.</title>
        <authorList>
            <person name="Sheffer M.M."/>
            <person name="Hoppe A."/>
            <person name="Krehenwinkel H."/>
            <person name="Uhl G."/>
            <person name="Kuss A.W."/>
            <person name="Jensen L."/>
            <person name="Jensen C."/>
            <person name="Gillespie R.G."/>
            <person name="Hoff K.J."/>
            <person name="Prost S."/>
        </authorList>
    </citation>
    <scope>NUCLEOTIDE SEQUENCE</scope>
</reference>
<dbReference type="PROSITE" id="PS50144">
    <property type="entry name" value="MATH"/>
    <property type="match status" value="1"/>
</dbReference>
<keyword evidence="4" id="KW-1185">Reference proteome</keyword>
<feature type="domain" description="MATH" evidence="2">
    <location>
        <begin position="3"/>
        <end position="136"/>
    </location>
</feature>
<feature type="domain" description="BTB" evidence="1">
    <location>
        <begin position="263"/>
        <end position="294"/>
    </location>
</feature>
<dbReference type="PROSITE" id="PS50097">
    <property type="entry name" value="BTB"/>
    <property type="match status" value="2"/>
</dbReference>
<dbReference type="SUPFAM" id="SSF54695">
    <property type="entry name" value="POZ domain"/>
    <property type="match status" value="2"/>
</dbReference>
<dbReference type="SMART" id="SM00225">
    <property type="entry name" value="BTB"/>
    <property type="match status" value="2"/>
</dbReference>